<evidence type="ECO:0000256" key="1">
    <source>
        <dbReference type="ARBA" id="ARBA00023125"/>
    </source>
</evidence>
<dbReference type="RefSeq" id="WP_013778092.1">
    <property type="nucleotide sequence ID" value="NC_015519.1"/>
</dbReference>
<reference evidence="4" key="1">
    <citation type="journal article" date="2013" name="Genome Announc.">
        <title>First genome sequence of a syntrophic acetate-oxidizing bacterium, Tepidanaerobacter acetatoxydans strain Re1.</title>
        <authorList>
            <person name="Manzoor S."/>
            <person name="Bongcam-Rudloff E."/>
            <person name="Schnurer A."/>
            <person name="Muller B."/>
        </authorList>
    </citation>
    <scope>NUCLEOTIDE SEQUENCE [LARGE SCALE GENOMIC DNA]</scope>
    <source>
        <strain evidence="4">Re1</strain>
    </source>
</reference>
<dbReference type="PROSITE" id="PS50943">
    <property type="entry name" value="HTH_CROC1"/>
    <property type="match status" value="1"/>
</dbReference>
<dbReference type="PANTHER" id="PTHR46558">
    <property type="entry name" value="TRACRIPTIONAL REGULATORY PROTEIN-RELATED-RELATED"/>
    <property type="match status" value="1"/>
</dbReference>
<sequence>MFNDRIRKLRNDKGLSQRELAKMLKISPSTIAMYELGKREPDIAMFQRLADFFNVPVEYVMGVSDEPKPWWEKDEEPTDIELEEFIKNNSNIKLMGDPLDEKAKDDVLMFLRAAHQMIKEKRKAEEEVGKE</sequence>
<dbReference type="GO" id="GO:0003677">
    <property type="term" value="F:DNA binding"/>
    <property type="evidence" value="ECO:0007669"/>
    <property type="project" value="UniProtKB-KW"/>
</dbReference>
<accession>F4LRV1</accession>
<dbReference type="SUPFAM" id="SSF47413">
    <property type="entry name" value="lambda repressor-like DNA-binding domains"/>
    <property type="match status" value="1"/>
</dbReference>
<evidence type="ECO:0000313" key="3">
    <source>
        <dbReference type="EMBL" id="CCP25840.1"/>
    </source>
</evidence>
<dbReference type="KEGG" id="tep:TepRe1_1021"/>
<dbReference type="Gene3D" id="1.10.260.40">
    <property type="entry name" value="lambda repressor-like DNA-binding domains"/>
    <property type="match status" value="1"/>
</dbReference>
<evidence type="ECO:0000313" key="4">
    <source>
        <dbReference type="Proteomes" id="UP000010802"/>
    </source>
</evidence>
<gene>
    <name evidence="3" type="ordered locus">TEPIRE1_1120</name>
</gene>
<dbReference type="STRING" id="1209989.TepRe1_1021"/>
<dbReference type="CDD" id="cd00093">
    <property type="entry name" value="HTH_XRE"/>
    <property type="match status" value="1"/>
</dbReference>
<keyword evidence="4" id="KW-1185">Reference proteome</keyword>
<evidence type="ECO:0000259" key="2">
    <source>
        <dbReference type="PROSITE" id="PS50943"/>
    </source>
</evidence>
<dbReference type="PANTHER" id="PTHR46558:SF11">
    <property type="entry name" value="HTH-TYPE TRANSCRIPTIONAL REGULATOR XRE"/>
    <property type="match status" value="1"/>
</dbReference>
<dbReference type="Proteomes" id="UP000010802">
    <property type="component" value="Chromosome"/>
</dbReference>
<dbReference type="OrthoDB" id="9811208at2"/>
<dbReference type="KEGG" id="tae:TepiRe1_1120"/>
<name>F4LRV1_TEPAE</name>
<feature type="domain" description="HTH cro/C1-type" evidence="2">
    <location>
        <begin position="6"/>
        <end position="60"/>
    </location>
</feature>
<dbReference type="InterPro" id="IPR010982">
    <property type="entry name" value="Lambda_DNA-bd_dom_sf"/>
</dbReference>
<organism evidence="3 4">
    <name type="scientific">Tepidanaerobacter acetatoxydans (strain DSM 21804 / JCM 16047 / Re1)</name>
    <dbReference type="NCBI Taxonomy" id="1209989"/>
    <lineage>
        <taxon>Bacteria</taxon>
        <taxon>Bacillati</taxon>
        <taxon>Bacillota</taxon>
        <taxon>Clostridia</taxon>
        <taxon>Thermosediminibacterales</taxon>
        <taxon>Tepidanaerobacteraceae</taxon>
        <taxon>Tepidanaerobacter</taxon>
    </lineage>
</organism>
<dbReference type="HOGENOM" id="CLU_066192_4_4_9"/>
<dbReference type="SMART" id="SM00530">
    <property type="entry name" value="HTH_XRE"/>
    <property type="match status" value="1"/>
</dbReference>
<dbReference type="eggNOG" id="COG1396">
    <property type="taxonomic scope" value="Bacteria"/>
</dbReference>
<protein>
    <submittedName>
        <fullName evidence="3">Helix-turn-helix domain protein</fullName>
    </submittedName>
</protein>
<dbReference type="PATRIC" id="fig|1209989.3.peg.1232"/>
<accession>L0RXX6</accession>
<dbReference type="InterPro" id="IPR001387">
    <property type="entry name" value="Cro/C1-type_HTH"/>
</dbReference>
<dbReference type="Pfam" id="PF01381">
    <property type="entry name" value="HTH_3"/>
    <property type="match status" value="1"/>
</dbReference>
<dbReference type="EMBL" id="HF563609">
    <property type="protein sequence ID" value="CCP25840.1"/>
    <property type="molecule type" value="Genomic_DNA"/>
</dbReference>
<proteinExistence type="predicted"/>
<keyword evidence="1" id="KW-0238">DNA-binding</keyword>
<dbReference type="AlphaFoldDB" id="F4LRV1"/>